<reference evidence="3" key="1">
    <citation type="journal article" date="2014" name="Genome Announc.">
        <title>Draft genome sequence of Weissella oryzae SG25T, isolated from fermented rice grains.</title>
        <authorList>
            <person name="Tanizawa Y."/>
            <person name="Fujisawa T."/>
            <person name="Mochizuki T."/>
            <person name="Kaminuma E."/>
            <person name="Suzuki Y."/>
            <person name="Nakamura Y."/>
            <person name="Tohno M."/>
        </authorList>
    </citation>
    <scope>NUCLEOTIDE SEQUENCE [LARGE SCALE GENOMIC DNA]</scope>
    <source>
        <strain evidence="3">DSM 25784 / JCM 18191 / LMG 30913 / SG25</strain>
    </source>
</reference>
<name>A0A069CV58_WEIOS</name>
<keyword evidence="3" id="KW-1185">Reference proteome</keyword>
<dbReference type="STRING" id="1329250.WOSG25_090310"/>
<keyword evidence="1" id="KW-0175">Coiled coil</keyword>
<evidence type="ECO:0000313" key="2">
    <source>
        <dbReference type="EMBL" id="GAK31334.1"/>
    </source>
</evidence>
<evidence type="ECO:0000313" key="3">
    <source>
        <dbReference type="Proteomes" id="UP000030643"/>
    </source>
</evidence>
<protein>
    <submittedName>
        <fullName evidence="2">Uncharacterized protein</fullName>
    </submittedName>
</protein>
<gene>
    <name evidence="2" type="ORF">WOSG25_090310</name>
</gene>
<feature type="coiled-coil region" evidence="1">
    <location>
        <begin position="4"/>
        <end position="38"/>
    </location>
</feature>
<evidence type="ECO:0000256" key="1">
    <source>
        <dbReference type="SAM" id="Coils"/>
    </source>
</evidence>
<proteinExistence type="predicted"/>
<dbReference type="EMBL" id="DF820492">
    <property type="protein sequence ID" value="GAK31334.1"/>
    <property type="molecule type" value="Genomic_DNA"/>
</dbReference>
<dbReference type="Proteomes" id="UP000030643">
    <property type="component" value="Unassembled WGS sequence"/>
</dbReference>
<dbReference type="AlphaFoldDB" id="A0A069CV58"/>
<dbReference type="RefSeq" id="WP_027699329.1">
    <property type="nucleotide sequence ID" value="NZ_DF820492.1"/>
</dbReference>
<accession>A0A069CV58</accession>
<organism evidence="2 3">
    <name type="scientific">Weissella oryzae (strain DSM 25784 / JCM 18191 / LMG 30913 / SG25)</name>
    <dbReference type="NCBI Taxonomy" id="1329250"/>
    <lineage>
        <taxon>Bacteria</taxon>
        <taxon>Bacillati</taxon>
        <taxon>Bacillota</taxon>
        <taxon>Bacilli</taxon>
        <taxon>Lactobacillales</taxon>
        <taxon>Lactobacillaceae</taxon>
        <taxon>Weissella</taxon>
    </lineage>
</organism>
<sequence>MAKLAVLQAKQGKLAEQVEKKREELSKAESELEALNTEIVAQLLVENNMTMGDLVKKVTEKSFN</sequence>